<name>A0ABN8N0Y3_9CNID</name>
<protein>
    <recommendedName>
        <fullName evidence="5">Actin maturation protease</fullName>
    </recommendedName>
    <alternativeName>
        <fullName evidence="6">Actin aminopeptidase ACTMAP</fullName>
    </alternativeName>
</protein>
<keyword evidence="9" id="KW-1185">Reference proteome</keyword>
<dbReference type="Proteomes" id="UP001159405">
    <property type="component" value="Unassembled WGS sequence"/>
</dbReference>
<evidence type="ECO:0000256" key="2">
    <source>
        <dbReference type="ARBA" id="ARBA00022670"/>
    </source>
</evidence>
<sequence>MNCASALVRDVSRQCREIIALAGRSENSADQKLWLLCHREVSPKLQGRRPRCGLSALSMAAELLQKQDNDGALCPMEETQELDNLLKMAQARGFSYQGEMYSAENLAKLAKEFYGFEYLVTRTAFEDTSDNFVISEVLKGNAVLIPYDADKNHEPCLENGHRAHWALITGILCELDGNSFDWTMCKQDDNMPMLFHASPSSKYILPQNGKFQNTYLCVKHGKSRHTAVWTLESLRRSNANLFELDPSKERQTGQYLIPEEGLREELCGKVVVLFSKA</sequence>
<evidence type="ECO:0000256" key="6">
    <source>
        <dbReference type="ARBA" id="ARBA00034908"/>
    </source>
</evidence>
<dbReference type="InterPro" id="IPR040043">
    <property type="entry name" value="ACTMAP"/>
</dbReference>
<comment type="similarity">
    <text evidence="4">Belongs to the ACTMAP family.</text>
</comment>
<keyword evidence="3" id="KW-0378">Hydrolase</keyword>
<keyword evidence="2" id="KW-0645">Protease</keyword>
<reference evidence="8 9" key="1">
    <citation type="submission" date="2022-05" db="EMBL/GenBank/DDBJ databases">
        <authorList>
            <consortium name="Genoscope - CEA"/>
            <person name="William W."/>
        </authorList>
    </citation>
    <scope>NUCLEOTIDE SEQUENCE [LARGE SCALE GENOMIC DNA]</scope>
</reference>
<dbReference type="EMBL" id="CALNXK010000008">
    <property type="protein sequence ID" value="CAH3040677.1"/>
    <property type="molecule type" value="Genomic_DNA"/>
</dbReference>
<comment type="catalytic activity">
    <reaction evidence="7">
        <text>N-terminal N(alpha)-acetyl-L-cysteinyl-L-aspartyl-[protein] + H2O = N-terminal L-aspartyl-[protein] + N-acetyl-L-cysteine</text>
        <dbReference type="Rhea" id="RHEA:74579"/>
        <dbReference type="Rhea" id="RHEA-COMP:12669"/>
        <dbReference type="Rhea" id="RHEA-COMP:18395"/>
        <dbReference type="ChEBI" id="CHEBI:15377"/>
        <dbReference type="ChEBI" id="CHEBI:64720"/>
        <dbReference type="ChEBI" id="CHEBI:78236"/>
        <dbReference type="ChEBI" id="CHEBI:193599"/>
    </reaction>
    <physiologicalReaction direction="left-to-right" evidence="7">
        <dbReference type="Rhea" id="RHEA:74580"/>
    </physiologicalReaction>
</comment>
<keyword evidence="1" id="KW-0031">Aminopeptidase</keyword>
<accession>A0ABN8N0Y3</accession>
<evidence type="ECO:0000256" key="4">
    <source>
        <dbReference type="ARBA" id="ARBA00034725"/>
    </source>
</evidence>
<gene>
    <name evidence="8" type="ORF">PLOB_00045863</name>
</gene>
<organism evidence="8 9">
    <name type="scientific">Porites lobata</name>
    <dbReference type="NCBI Taxonomy" id="104759"/>
    <lineage>
        <taxon>Eukaryota</taxon>
        <taxon>Metazoa</taxon>
        <taxon>Cnidaria</taxon>
        <taxon>Anthozoa</taxon>
        <taxon>Hexacorallia</taxon>
        <taxon>Scleractinia</taxon>
        <taxon>Fungiina</taxon>
        <taxon>Poritidae</taxon>
        <taxon>Porites</taxon>
    </lineage>
</organism>
<evidence type="ECO:0000256" key="1">
    <source>
        <dbReference type="ARBA" id="ARBA00022438"/>
    </source>
</evidence>
<comment type="caution">
    <text evidence="8">The sequence shown here is derived from an EMBL/GenBank/DDBJ whole genome shotgun (WGS) entry which is preliminary data.</text>
</comment>
<dbReference type="PANTHER" id="PTHR28631:SF1">
    <property type="entry name" value="ACTIN MATURATION PROTEASE"/>
    <property type="match status" value="1"/>
</dbReference>
<evidence type="ECO:0000313" key="9">
    <source>
        <dbReference type="Proteomes" id="UP001159405"/>
    </source>
</evidence>
<evidence type="ECO:0000256" key="3">
    <source>
        <dbReference type="ARBA" id="ARBA00022801"/>
    </source>
</evidence>
<evidence type="ECO:0000313" key="8">
    <source>
        <dbReference type="EMBL" id="CAH3040677.1"/>
    </source>
</evidence>
<dbReference type="Pfam" id="PF21646">
    <property type="entry name" value="ACTMAP-like_C"/>
    <property type="match status" value="1"/>
</dbReference>
<proteinExistence type="inferred from homology"/>
<evidence type="ECO:0000256" key="7">
    <source>
        <dbReference type="ARBA" id="ARBA00049041"/>
    </source>
</evidence>
<evidence type="ECO:0000256" key="5">
    <source>
        <dbReference type="ARBA" id="ARBA00034848"/>
    </source>
</evidence>
<dbReference type="PANTHER" id="PTHR28631">
    <property type="entry name" value="UPF0692 PROTEIN C19ORF54"/>
    <property type="match status" value="1"/>
</dbReference>